<evidence type="ECO:0000313" key="11">
    <source>
        <dbReference type="EMBL" id="RTH35467.1"/>
    </source>
</evidence>
<comment type="function">
    <text evidence="3 4">Together with the chaperonin GroEL, plays an essential role in assisting protein folding. The GroEL-GroES system forms a nano-cage that allows encapsulation of the non-native substrate proteins and provides a physical environment optimized to promote and accelerate protein folding. GroES binds to the apical surface of the GroEL ring, thereby capping the opening of the GroEL channel.</text>
</comment>
<dbReference type="PROSITE" id="PS00681">
    <property type="entry name" value="CHAPERONINS_CPN10"/>
    <property type="match status" value="1"/>
</dbReference>
<sequence>MAAEVKTVIKPLGDRVVVKRIEEEPKTKGGIVLPDTAKEKPQKGKVIAVGSGRILDNGQKVPLEVKEGDIVVFAKYGGTEIEIDGEEYVILSERDLLAVLQ</sequence>
<reference evidence="5 15" key="1">
    <citation type="submission" date="2015-09" db="EMBL/GenBank/DDBJ databases">
        <title>Draft genome sequence of Thermus scotoductus strain K1 isolated from a geothermal spring in Nagorno-Karabakh, Armenia.</title>
        <authorList>
            <person name="Saghatelyan A."/>
            <person name="Poghosyan L."/>
            <person name="Panosyan H."/>
            <person name="Birkeland N.-K."/>
        </authorList>
    </citation>
    <scope>NUCLEOTIDE SEQUENCE [LARGE SCALE GENOMIC DNA]</scope>
    <source>
        <strain evidence="5 15">K1</strain>
    </source>
</reference>
<evidence type="ECO:0000313" key="23">
    <source>
        <dbReference type="Proteomes" id="UP000288082"/>
    </source>
</evidence>
<evidence type="ECO:0000313" key="10">
    <source>
        <dbReference type="EMBL" id="RTH21739.1"/>
    </source>
</evidence>
<dbReference type="Gene3D" id="2.30.33.40">
    <property type="entry name" value="GroES chaperonin"/>
    <property type="match status" value="1"/>
</dbReference>
<reference evidence="16 17" key="2">
    <citation type="journal article" date="2019" name="Extremophiles">
        <title>Biogeography of thermophiles and predominance of Thermus scotoductus in domestic water heaters.</title>
        <authorList>
            <person name="Wilpiszeski R.L."/>
            <person name="Zhang Z."/>
            <person name="House C.H."/>
        </authorList>
    </citation>
    <scope>NUCLEOTIDE SEQUENCE [LARGE SCALE GENOMIC DNA]</scope>
    <source>
        <strain evidence="13 22">10_S10</strain>
        <strain evidence="12 24">16_S16</strain>
        <strain evidence="14 20">1_S1</strain>
        <strain evidence="11 21">24_S24</strain>
        <strain evidence="10 16">27_S27</strain>
        <strain evidence="9 19">28_S28</strain>
        <strain evidence="7 18">32_S32</strain>
        <strain evidence="8 17">34_S34</strain>
        <strain evidence="6 23">38_S38</strain>
    </source>
</reference>
<dbReference type="NCBIfam" id="NF001530">
    <property type="entry name" value="PRK00364.1-6"/>
    <property type="match status" value="1"/>
</dbReference>
<evidence type="ECO:0000313" key="6">
    <source>
        <dbReference type="EMBL" id="RTG98841.1"/>
    </source>
</evidence>
<proteinExistence type="inferred from homology"/>
<dbReference type="InterPro" id="IPR018369">
    <property type="entry name" value="Chaprnonin_Cpn10_CS"/>
</dbReference>
<organism evidence="5 15">
    <name type="scientific">Thermus scotoductus</name>
    <dbReference type="NCBI Taxonomy" id="37636"/>
    <lineage>
        <taxon>Bacteria</taxon>
        <taxon>Thermotogati</taxon>
        <taxon>Deinococcota</taxon>
        <taxon>Deinococci</taxon>
        <taxon>Thermales</taxon>
        <taxon>Thermaceae</taxon>
        <taxon>Thermus</taxon>
    </lineage>
</organism>
<dbReference type="GO" id="GO:0044183">
    <property type="term" value="F:protein folding chaperone"/>
    <property type="evidence" value="ECO:0007669"/>
    <property type="project" value="InterPro"/>
</dbReference>
<dbReference type="HAMAP" id="MF_00580">
    <property type="entry name" value="CH10"/>
    <property type="match status" value="1"/>
</dbReference>
<evidence type="ECO:0000256" key="2">
    <source>
        <dbReference type="ARBA" id="ARBA00023186"/>
    </source>
</evidence>
<evidence type="ECO:0000256" key="3">
    <source>
        <dbReference type="HAMAP-Rule" id="MF_00580"/>
    </source>
</evidence>
<comment type="subunit">
    <text evidence="3">Heptamer of 7 subunits arranged in a ring. Interacts with the chaperonin GroEL.</text>
</comment>
<comment type="subcellular location">
    <subcellularLocation>
        <location evidence="3">Cytoplasm</location>
    </subcellularLocation>
</comment>
<dbReference type="AlphaFoldDB" id="A0A0N0ZRN2"/>
<dbReference type="EMBL" id="PEMW01000299">
    <property type="protein sequence ID" value="RTI52754.1"/>
    <property type="molecule type" value="Genomic_DNA"/>
</dbReference>
<evidence type="ECO:0000313" key="22">
    <source>
        <dbReference type="Proteomes" id="UP000288073"/>
    </source>
</evidence>
<dbReference type="Proteomes" id="UP000288082">
    <property type="component" value="Unassembled WGS sequence"/>
</dbReference>
<dbReference type="Proteomes" id="UP000287467">
    <property type="component" value="Unassembled WGS sequence"/>
</dbReference>
<evidence type="ECO:0000256" key="4">
    <source>
        <dbReference type="RuleBase" id="RU000535"/>
    </source>
</evidence>
<comment type="similarity">
    <text evidence="1 3 4">Belongs to the GroES chaperonin family.</text>
</comment>
<dbReference type="NCBIfam" id="NF001533">
    <property type="entry name" value="PRK00364.2-4"/>
    <property type="match status" value="1"/>
</dbReference>
<dbReference type="Proteomes" id="UP000288073">
    <property type="component" value="Unassembled WGS sequence"/>
</dbReference>
<dbReference type="Proteomes" id="UP000053099">
    <property type="component" value="Unassembled WGS sequence"/>
</dbReference>
<evidence type="ECO:0000313" key="7">
    <source>
        <dbReference type="EMBL" id="RTH01381.1"/>
    </source>
</evidence>
<accession>A0A0N0ZRN2</accession>
<evidence type="ECO:0000313" key="16">
    <source>
        <dbReference type="Proteomes" id="UP000286712"/>
    </source>
</evidence>
<evidence type="ECO:0000313" key="14">
    <source>
        <dbReference type="EMBL" id="RTI52754.1"/>
    </source>
</evidence>
<gene>
    <name evidence="3" type="primary">groES</name>
    <name evidence="3" type="synonym">groS</name>
    <name evidence="5" type="ORF">AN926_01895</name>
    <name evidence="14" type="ORF">CSW14_08780</name>
    <name evidence="13" type="ORF">CSW23_09245</name>
    <name evidence="12" type="ORF">CSW29_03280</name>
    <name evidence="11" type="ORF">CSW37_08085</name>
    <name evidence="10" type="ORF">CSW40_12320</name>
    <name evidence="9" type="ORF">CSW41_10430</name>
    <name evidence="7" type="ORF">CSW45_10395</name>
    <name evidence="8" type="ORF">CSW47_01770</name>
    <name evidence="6" type="ORF">CSW50_14510</name>
</gene>
<evidence type="ECO:0000313" key="17">
    <source>
        <dbReference type="Proteomes" id="UP000286734"/>
    </source>
</evidence>
<evidence type="ECO:0000256" key="1">
    <source>
        <dbReference type="ARBA" id="ARBA00006975"/>
    </source>
</evidence>
<evidence type="ECO:0000313" key="8">
    <source>
        <dbReference type="EMBL" id="RTH07438.1"/>
    </source>
</evidence>
<dbReference type="CDD" id="cd00320">
    <property type="entry name" value="cpn10"/>
    <property type="match status" value="1"/>
</dbReference>
<dbReference type="NCBIfam" id="NF001531">
    <property type="entry name" value="PRK00364.2-2"/>
    <property type="match status" value="1"/>
</dbReference>
<keyword evidence="2 3" id="KW-0143">Chaperone</keyword>
<protein>
    <recommendedName>
        <fullName evidence="3">Co-chaperonin GroES</fullName>
    </recommendedName>
    <alternativeName>
        <fullName evidence="3">10 kDa chaperonin</fullName>
    </alternativeName>
    <alternativeName>
        <fullName evidence="3">Chaperonin-10</fullName>
        <shortName evidence="3">Cpn10</shortName>
    </alternativeName>
</protein>
<keyword evidence="3" id="KW-0963">Cytoplasm</keyword>
<evidence type="ECO:0000313" key="12">
    <source>
        <dbReference type="EMBL" id="RTI01935.1"/>
    </source>
</evidence>
<dbReference type="PANTHER" id="PTHR10772">
    <property type="entry name" value="10 KDA HEAT SHOCK PROTEIN"/>
    <property type="match status" value="1"/>
</dbReference>
<dbReference type="FunFam" id="2.30.33.40:FF:000001">
    <property type="entry name" value="10 kDa chaperonin"/>
    <property type="match status" value="1"/>
</dbReference>
<dbReference type="InterPro" id="IPR020818">
    <property type="entry name" value="Chaperonin_GroES"/>
</dbReference>
<evidence type="ECO:0000313" key="24">
    <source>
        <dbReference type="Proteomes" id="UP000288347"/>
    </source>
</evidence>
<dbReference type="GO" id="GO:0005524">
    <property type="term" value="F:ATP binding"/>
    <property type="evidence" value="ECO:0007669"/>
    <property type="project" value="InterPro"/>
</dbReference>
<dbReference type="Proteomes" id="UP000286734">
    <property type="component" value="Unassembled WGS sequence"/>
</dbReference>
<dbReference type="EMBL" id="PEMN01000332">
    <property type="protein sequence ID" value="RTI15011.1"/>
    <property type="molecule type" value="Genomic_DNA"/>
</dbReference>
<comment type="caution">
    <text evidence="5">The sequence shown here is derived from an EMBL/GenBank/DDBJ whole genome shotgun (WGS) entry which is preliminary data.</text>
</comment>
<evidence type="ECO:0000313" key="20">
    <source>
        <dbReference type="Proteomes" id="UP000287467"/>
    </source>
</evidence>
<evidence type="ECO:0000313" key="21">
    <source>
        <dbReference type="Proteomes" id="UP000288051"/>
    </source>
</evidence>
<dbReference type="InterPro" id="IPR037124">
    <property type="entry name" value="Chaperonin_GroES_sf"/>
</dbReference>
<dbReference type="Proteomes" id="UP000286910">
    <property type="component" value="Unassembled WGS sequence"/>
</dbReference>
<dbReference type="SMART" id="SM00883">
    <property type="entry name" value="Cpn10"/>
    <property type="match status" value="1"/>
</dbReference>
<evidence type="ECO:0000313" key="5">
    <source>
        <dbReference type="EMBL" id="KPD32642.1"/>
    </source>
</evidence>
<evidence type="ECO:0000313" key="15">
    <source>
        <dbReference type="Proteomes" id="UP000053099"/>
    </source>
</evidence>
<dbReference type="PRINTS" id="PR00297">
    <property type="entry name" value="CHAPERONIN10"/>
</dbReference>
<dbReference type="GO" id="GO:0051082">
    <property type="term" value="F:unfolded protein binding"/>
    <property type="evidence" value="ECO:0007669"/>
    <property type="project" value="TreeGrafter"/>
</dbReference>
<dbReference type="Proteomes" id="UP000288347">
    <property type="component" value="Unassembled WGS sequence"/>
</dbReference>
<dbReference type="EMBL" id="PELV01000380">
    <property type="protein sequence ID" value="RTH15475.1"/>
    <property type="molecule type" value="Genomic_DNA"/>
</dbReference>
<dbReference type="EMBL" id="PEMH01000077">
    <property type="protein sequence ID" value="RTI01935.1"/>
    <property type="molecule type" value="Genomic_DNA"/>
</dbReference>
<dbReference type="Pfam" id="PF00166">
    <property type="entry name" value="Cpn10"/>
    <property type="match status" value="1"/>
</dbReference>
<dbReference type="InterPro" id="IPR011032">
    <property type="entry name" value="GroES-like_sf"/>
</dbReference>
<dbReference type="GO" id="GO:0051087">
    <property type="term" value="F:protein-folding chaperone binding"/>
    <property type="evidence" value="ECO:0007669"/>
    <property type="project" value="TreeGrafter"/>
</dbReference>
<dbReference type="GO" id="GO:0005737">
    <property type="term" value="C:cytoplasm"/>
    <property type="evidence" value="ECO:0007669"/>
    <property type="project" value="UniProtKB-SubCell"/>
</dbReference>
<evidence type="ECO:0000313" key="19">
    <source>
        <dbReference type="Proteomes" id="UP000287439"/>
    </source>
</evidence>
<dbReference type="PANTHER" id="PTHR10772:SF58">
    <property type="entry name" value="CO-CHAPERONIN GROES"/>
    <property type="match status" value="1"/>
</dbReference>
<dbReference type="SUPFAM" id="SSF50129">
    <property type="entry name" value="GroES-like"/>
    <property type="match status" value="1"/>
</dbReference>
<dbReference type="NCBIfam" id="NF001534">
    <property type="entry name" value="PRK00364.2-5"/>
    <property type="match status" value="1"/>
</dbReference>
<dbReference type="Proteomes" id="UP000286712">
    <property type="component" value="Unassembled WGS sequence"/>
</dbReference>
<name>A0A0N0ZRN2_THESC</name>
<dbReference type="Proteomes" id="UP000287439">
    <property type="component" value="Unassembled WGS sequence"/>
</dbReference>
<dbReference type="GeneID" id="93866568"/>
<dbReference type="EMBL" id="PELM01000491">
    <property type="protein sequence ID" value="RTG98841.1"/>
    <property type="molecule type" value="Genomic_DNA"/>
</dbReference>
<dbReference type="EMBL" id="PELZ01000266">
    <property type="protein sequence ID" value="RTH35467.1"/>
    <property type="molecule type" value="Genomic_DNA"/>
</dbReference>
<dbReference type="EMBL" id="PELP01000034">
    <property type="protein sequence ID" value="RTH07438.1"/>
    <property type="molecule type" value="Genomic_DNA"/>
</dbReference>
<dbReference type="RefSeq" id="WP_015716023.1">
    <property type="nucleotide sequence ID" value="NZ_DAHVNI010000012.1"/>
</dbReference>
<evidence type="ECO:0000313" key="13">
    <source>
        <dbReference type="EMBL" id="RTI15011.1"/>
    </source>
</evidence>
<dbReference type="PATRIC" id="fig|37636.3.peg.1995"/>
<dbReference type="EMBL" id="PELW01000386">
    <property type="protein sequence ID" value="RTH21739.1"/>
    <property type="molecule type" value="Genomic_DNA"/>
</dbReference>
<dbReference type="NCBIfam" id="NF001527">
    <property type="entry name" value="PRK00364.1-2"/>
    <property type="match status" value="1"/>
</dbReference>
<evidence type="ECO:0000313" key="18">
    <source>
        <dbReference type="Proteomes" id="UP000286910"/>
    </source>
</evidence>
<dbReference type="Proteomes" id="UP000288051">
    <property type="component" value="Unassembled WGS sequence"/>
</dbReference>
<dbReference type="EMBL" id="LJJR01000005">
    <property type="protein sequence ID" value="KPD32642.1"/>
    <property type="molecule type" value="Genomic_DNA"/>
</dbReference>
<dbReference type="GO" id="GO:0046872">
    <property type="term" value="F:metal ion binding"/>
    <property type="evidence" value="ECO:0007669"/>
    <property type="project" value="TreeGrafter"/>
</dbReference>
<dbReference type="EMBL" id="PELR01000353">
    <property type="protein sequence ID" value="RTH01381.1"/>
    <property type="molecule type" value="Genomic_DNA"/>
</dbReference>
<evidence type="ECO:0000313" key="9">
    <source>
        <dbReference type="EMBL" id="RTH15475.1"/>
    </source>
</evidence>